<feature type="compositionally biased region" description="Acidic residues" evidence="1">
    <location>
        <begin position="12"/>
        <end position="34"/>
    </location>
</feature>
<reference evidence="2 3" key="2">
    <citation type="submission" date="2018-11" db="EMBL/GenBank/DDBJ databases">
        <authorList>
            <consortium name="Pathogen Informatics"/>
        </authorList>
    </citation>
    <scope>NUCLEOTIDE SEQUENCE [LARGE SCALE GENOMIC DNA]</scope>
</reference>
<keyword evidence="3" id="KW-1185">Reference proteome</keyword>
<dbReference type="WBParaSite" id="OFLC_0001052501-mRNA-1">
    <property type="protein sequence ID" value="OFLC_0001052501-mRNA-1"/>
    <property type="gene ID" value="OFLC_0001052501"/>
</dbReference>
<accession>A0A183HSR4</accession>
<evidence type="ECO:0000313" key="4">
    <source>
        <dbReference type="WBParaSite" id="OFLC_0001052501-mRNA-1"/>
    </source>
</evidence>
<evidence type="ECO:0000256" key="1">
    <source>
        <dbReference type="SAM" id="MobiDB-lite"/>
    </source>
</evidence>
<evidence type="ECO:0000313" key="3">
    <source>
        <dbReference type="Proteomes" id="UP000267606"/>
    </source>
</evidence>
<feature type="region of interest" description="Disordered" evidence="1">
    <location>
        <begin position="1"/>
        <end position="35"/>
    </location>
</feature>
<proteinExistence type="predicted"/>
<dbReference type="EMBL" id="UZAJ01014117">
    <property type="protein sequence ID" value="VDO69149.1"/>
    <property type="molecule type" value="Genomic_DNA"/>
</dbReference>
<name>A0A183HSR4_9BILA</name>
<dbReference type="AlphaFoldDB" id="A0A183HSR4"/>
<dbReference type="Proteomes" id="UP000267606">
    <property type="component" value="Unassembled WGS sequence"/>
</dbReference>
<organism evidence="4">
    <name type="scientific">Onchocerca flexuosa</name>
    <dbReference type="NCBI Taxonomy" id="387005"/>
    <lineage>
        <taxon>Eukaryota</taxon>
        <taxon>Metazoa</taxon>
        <taxon>Ecdysozoa</taxon>
        <taxon>Nematoda</taxon>
        <taxon>Chromadorea</taxon>
        <taxon>Rhabditida</taxon>
        <taxon>Spirurina</taxon>
        <taxon>Spiruromorpha</taxon>
        <taxon>Filarioidea</taxon>
        <taxon>Onchocercidae</taxon>
        <taxon>Onchocerca</taxon>
    </lineage>
</organism>
<protein>
    <submittedName>
        <fullName evidence="2 4">Uncharacterized protein</fullName>
    </submittedName>
</protein>
<gene>
    <name evidence="2" type="ORF">OFLC_LOCUS10525</name>
</gene>
<dbReference type="STRING" id="387005.A0A183HSR4"/>
<feature type="compositionally biased region" description="Polar residues" evidence="1">
    <location>
        <begin position="1"/>
        <end position="11"/>
    </location>
</feature>
<sequence length="69" mass="8084">MLNNMDISSSVDIDDDADDADDDDDDEDEDDDNDGILWNRIADLEYQIQSQEEELVIYILFSFSHFNYK</sequence>
<reference evidence="4" key="1">
    <citation type="submission" date="2016-06" db="UniProtKB">
        <authorList>
            <consortium name="WormBaseParasite"/>
        </authorList>
    </citation>
    <scope>IDENTIFICATION</scope>
</reference>
<evidence type="ECO:0000313" key="2">
    <source>
        <dbReference type="EMBL" id="VDO69149.1"/>
    </source>
</evidence>